<protein>
    <recommendedName>
        <fullName evidence="8">Fascin domain-containing protein</fullName>
    </recommendedName>
</protein>
<accession>A0AAD2G0F2</accession>
<comment type="caution">
    <text evidence="6">The sequence shown here is derived from an EMBL/GenBank/DDBJ whole genome shotgun (WGS) entry which is preliminary data.</text>
</comment>
<gene>
    <name evidence="6" type="ORF">CYCCA115_LOCUS17539</name>
</gene>
<reference evidence="6" key="1">
    <citation type="submission" date="2023-08" db="EMBL/GenBank/DDBJ databases">
        <authorList>
            <person name="Audoor S."/>
            <person name="Bilcke G."/>
        </authorList>
    </citation>
    <scope>NUCLEOTIDE SEQUENCE</scope>
</reference>
<keyword evidence="5" id="KW-0472">Membrane</keyword>
<evidence type="ECO:0000313" key="7">
    <source>
        <dbReference type="Proteomes" id="UP001295423"/>
    </source>
</evidence>
<keyword evidence="7" id="KW-1185">Reference proteome</keyword>
<dbReference type="SUPFAM" id="SSF50405">
    <property type="entry name" value="Actin-crosslinking proteins"/>
    <property type="match status" value="1"/>
</dbReference>
<organism evidence="6 7">
    <name type="scientific">Cylindrotheca closterium</name>
    <dbReference type="NCBI Taxonomy" id="2856"/>
    <lineage>
        <taxon>Eukaryota</taxon>
        <taxon>Sar</taxon>
        <taxon>Stramenopiles</taxon>
        <taxon>Ochrophyta</taxon>
        <taxon>Bacillariophyta</taxon>
        <taxon>Bacillariophyceae</taxon>
        <taxon>Bacillariophycidae</taxon>
        <taxon>Bacillariales</taxon>
        <taxon>Bacillariaceae</taxon>
        <taxon>Cylindrotheca</taxon>
    </lineage>
</organism>
<evidence type="ECO:0008006" key="8">
    <source>
        <dbReference type="Google" id="ProtNLM"/>
    </source>
</evidence>
<dbReference type="GO" id="GO:0016020">
    <property type="term" value="C:membrane"/>
    <property type="evidence" value="ECO:0007669"/>
    <property type="project" value="UniProtKB-SubCell"/>
</dbReference>
<dbReference type="Gene3D" id="6.10.110.10">
    <property type="match status" value="1"/>
</dbReference>
<evidence type="ECO:0000256" key="1">
    <source>
        <dbReference type="ARBA" id="ARBA00004141"/>
    </source>
</evidence>
<sequence>MVFPCIEPSTGGELCFISSTHGDLRASCNPFGKVTMQRAWKGWEVWRFVSSADRSDGSFFISSWTHSQFYLSSHPGGNVFSSKDEKNMELWKVEKVGSASGNAVLLRSLKHGRLLLCQDGHLSTVEGSSCGSPDRCLWNIETANLGNFFLHCNEKDKQIGCPKSVDETPLLTEHRKDWEVWRLYLRCENKQLCLAAEPGSETWSLVNHEGLIAIVSSSGGYLACCSEGRFFIANELGDTPPCTSWRLEPKMPSTLSGKQIGGLVGGGILTLGLGIAMPFAIVGAITGMGFTTGGIAAGSAAAGMMSAEAISLGGAVAAGGTVATLQSIGAVGLGMAGTAAAVSGGALVGAGVSASALGASGIMNNEASSEAGVAASDNLVDAA</sequence>
<dbReference type="InterPro" id="IPR008999">
    <property type="entry name" value="Actin-crosslinking"/>
</dbReference>
<comment type="subcellular location">
    <subcellularLocation>
        <location evidence="1">Membrane</location>
        <topology evidence="1">Multi-pass membrane protein</topology>
    </subcellularLocation>
</comment>
<dbReference type="EMBL" id="CAKOGP040001980">
    <property type="protein sequence ID" value="CAJ1959115.1"/>
    <property type="molecule type" value="Genomic_DNA"/>
</dbReference>
<evidence type="ECO:0000256" key="3">
    <source>
        <dbReference type="ARBA" id="ARBA00022692"/>
    </source>
</evidence>
<dbReference type="InterPro" id="IPR009311">
    <property type="entry name" value="IFI6/IFI27-like"/>
</dbReference>
<name>A0AAD2G0F2_9STRA</name>
<dbReference type="InterPro" id="IPR038213">
    <property type="entry name" value="IFI6/IFI27-like_sf"/>
</dbReference>
<evidence type="ECO:0000256" key="2">
    <source>
        <dbReference type="ARBA" id="ARBA00007262"/>
    </source>
</evidence>
<comment type="similarity">
    <text evidence="2">Belongs to the IFI6/IFI27 family.</text>
</comment>
<evidence type="ECO:0000256" key="5">
    <source>
        <dbReference type="ARBA" id="ARBA00023136"/>
    </source>
</evidence>
<dbReference type="Pfam" id="PF06140">
    <property type="entry name" value="Ifi-6-16"/>
    <property type="match status" value="1"/>
</dbReference>
<proteinExistence type="inferred from homology"/>
<dbReference type="PANTHER" id="PTHR16932">
    <property type="entry name" value="INTERFERON ALPHA-INDUCIBLE PROTEIN 27"/>
    <property type="match status" value="1"/>
</dbReference>
<keyword evidence="3" id="KW-0812">Transmembrane</keyword>
<evidence type="ECO:0000313" key="6">
    <source>
        <dbReference type="EMBL" id="CAJ1959115.1"/>
    </source>
</evidence>
<dbReference type="PANTHER" id="PTHR16932:SF18">
    <property type="entry name" value="INTERFERON, ALPHA-INDUCIBLE PROTEIN 27-LIKE 2"/>
    <property type="match status" value="1"/>
</dbReference>
<dbReference type="AlphaFoldDB" id="A0AAD2G0F2"/>
<dbReference type="Proteomes" id="UP001295423">
    <property type="component" value="Unassembled WGS sequence"/>
</dbReference>
<keyword evidence="4" id="KW-1133">Transmembrane helix</keyword>
<dbReference type="Gene3D" id="2.80.10.50">
    <property type="match status" value="1"/>
</dbReference>
<evidence type="ECO:0000256" key="4">
    <source>
        <dbReference type="ARBA" id="ARBA00022989"/>
    </source>
</evidence>